<organism evidence="1 2">
    <name type="scientific">Microbacterium helvum</name>
    <dbReference type="NCBI Taxonomy" id="2773713"/>
    <lineage>
        <taxon>Bacteria</taxon>
        <taxon>Bacillati</taxon>
        <taxon>Actinomycetota</taxon>
        <taxon>Actinomycetes</taxon>
        <taxon>Micrococcales</taxon>
        <taxon>Microbacteriaceae</taxon>
        <taxon>Microbacterium</taxon>
    </lineage>
</organism>
<dbReference type="Gene3D" id="1.10.10.10">
    <property type="entry name" value="Winged helix-like DNA-binding domain superfamily/Winged helix DNA-binding domain"/>
    <property type="match status" value="1"/>
</dbReference>
<evidence type="ECO:0008006" key="3">
    <source>
        <dbReference type="Google" id="ProtNLM"/>
    </source>
</evidence>
<dbReference type="SUPFAM" id="SSF46785">
    <property type="entry name" value="Winged helix' DNA-binding domain"/>
    <property type="match status" value="1"/>
</dbReference>
<dbReference type="RefSeq" id="WP_191172539.1">
    <property type="nucleotide sequence ID" value="NZ_JACXZS010000009.1"/>
</dbReference>
<dbReference type="Proteomes" id="UP000598426">
    <property type="component" value="Unassembled WGS sequence"/>
</dbReference>
<dbReference type="InterPro" id="IPR036390">
    <property type="entry name" value="WH_DNA-bd_sf"/>
</dbReference>
<accession>A0ABR8NT48</accession>
<protein>
    <recommendedName>
        <fullName evidence="3">MarR family transcriptional regulator</fullName>
    </recommendedName>
</protein>
<keyword evidence="2" id="KW-1185">Reference proteome</keyword>
<reference evidence="1 2" key="1">
    <citation type="submission" date="2020-09" db="EMBL/GenBank/DDBJ databases">
        <title>Isolation and identification of active actinomycetes.</title>
        <authorList>
            <person name="Li X."/>
        </authorList>
    </citation>
    <scope>NUCLEOTIDE SEQUENCE [LARGE SCALE GENOMIC DNA]</scope>
    <source>
        <strain evidence="1 2">NEAU-LLC</strain>
    </source>
</reference>
<dbReference type="EMBL" id="JACXZS010000009">
    <property type="protein sequence ID" value="MBD3942741.1"/>
    <property type="molecule type" value="Genomic_DNA"/>
</dbReference>
<name>A0ABR8NT48_9MICO</name>
<evidence type="ECO:0000313" key="2">
    <source>
        <dbReference type="Proteomes" id="UP000598426"/>
    </source>
</evidence>
<proteinExistence type="predicted"/>
<sequence length="51" mass="5595">MRLTPEGVRLIDGAIAAHLANERSILEELGADDSAALEPILTRWLRVLDRG</sequence>
<comment type="caution">
    <text evidence="1">The sequence shown here is derived from an EMBL/GenBank/DDBJ whole genome shotgun (WGS) entry which is preliminary data.</text>
</comment>
<dbReference type="InterPro" id="IPR036388">
    <property type="entry name" value="WH-like_DNA-bd_sf"/>
</dbReference>
<gene>
    <name evidence="1" type="ORF">IF188_13655</name>
</gene>
<evidence type="ECO:0000313" key="1">
    <source>
        <dbReference type="EMBL" id="MBD3942741.1"/>
    </source>
</evidence>